<evidence type="ECO:0000256" key="4">
    <source>
        <dbReference type="ARBA" id="ARBA00022695"/>
    </source>
</evidence>
<dbReference type="InterPro" id="IPR034151">
    <property type="entry name" value="TOPRIM_DnaG_bac"/>
</dbReference>
<dbReference type="Proteomes" id="UP001144372">
    <property type="component" value="Unassembled WGS sequence"/>
</dbReference>
<dbReference type="SUPFAM" id="SSF56731">
    <property type="entry name" value="DNA primase core"/>
    <property type="match status" value="1"/>
</dbReference>
<keyword evidence="5 12" id="KW-0235">DNA replication</keyword>
<keyword evidence="9" id="KW-0460">Magnesium</keyword>
<feature type="zinc finger region" description="CHC2-type" evidence="12 14">
    <location>
        <begin position="37"/>
        <end position="61"/>
    </location>
</feature>
<keyword evidence="1 12" id="KW-0240">DNA-directed RNA polymerase</keyword>
<proteinExistence type="inferred from homology"/>
<dbReference type="PROSITE" id="PS50880">
    <property type="entry name" value="TOPRIM"/>
    <property type="match status" value="1"/>
</dbReference>
<gene>
    <name evidence="12 16" type="primary">dnaG</name>
    <name evidence="16" type="ORF">DAMNIGENAA_12960</name>
</gene>
<comment type="function">
    <text evidence="12 13">RNA polymerase that catalyzes the synthesis of short RNA molecules used as primers for DNA polymerase during DNA replication.</text>
</comment>
<protein>
    <recommendedName>
        <fullName evidence="12 13">DNA primase</fullName>
        <ecNumber evidence="12">2.7.7.101</ecNumber>
    </recommendedName>
</protein>
<evidence type="ECO:0000256" key="11">
    <source>
        <dbReference type="ARBA" id="ARBA00023163"/>
    </source>
</evidence>
<dbReference type="FunFam" id="3.90.580.10:FF:000001">
    <property type="entry name" value="DNA primase"/>
    <property type="match status" value="1"/>
</dbReference>
<evidence type="ECO:0000256" key="3">
    <source>
        <dbReference type="ARBA" id="ARBA00022679"/>
    </source>
</evidence>
<dbReference type="GO" id="GO:0008270">
    <property type="term" value="F:zinc ion binding"/>
    <property type="evidence" value="ECO:0007669"/>
    <property type="project" value="UniProtKB-UniRule"/>
</dbReference>
<comment type="cofactor">
    <cofactor evidence="12 13 14">
        <name>Zn(2+)</name>
        <dbReference type="ChEBI" id="CHEBI:29105"/>
    </cofactor>
    <text evidence="12 13 14">Binds 1 zinc ion per monomer.</text>
</comment>
<comment type="similarity">
    <text evidence="12 13">Belongs to the DnaG primase family.</text>
</comment>
<dbReference type="InterPro" id="IPR016136">
    <property type="entry name" value="DNA_helicase_N/primase_C"/>
</dbReference>
<dbReference type="InterPro" id="IPR002694">
    <property type="entry name" value="Znf_CHC2"/>
</dbReference>
<dbReference type="SMART" id="SM00400">
    <property type="entry name" value="ZnF_CHCC"/>
    <property type="match status" value="1"/>
</dbReference>
<comment type="domain">
    <text evidence="12">Contains an N-terminal zinc-binding domain, a central core domain that contains the primase activity, and a C-terminal DnaB-binding domain.</text>
</comment>
<organism evidence="16 17">
    <name type="scientific">Desulforhabdus amnigena</name>
    <dbReference type="NCBI Taxonomy" id="40218"/>
    <lineage>
        <taxon>Bacteria</taxon>
        <taxon>Pseudomonadati</taxon>
        <taxon>Thermodesulfobacteriota</taxon>
        <taxon>Syntrophobacteria</taxon>
        <taxon>Syntrophobacterales</taxon>
        <taxon>Syntrophobacteraceae</taxon>
        <taxon>Desulforhabdus</taxon>
    </lineage>
</organism>
<dbReference type="NCBIfam" id="TIGR01391">
    <property type="entry name" value="dnaG"/>
    <property type="match status" value="1"/>
</dbReference>
<dbReference type="GO" id="GO:0006269">
    <property type="term" value="P:DNA replication, synthesis of primer"/>
    <property type="evidence" value="ECO:0007669"/>
    <property type="project" value="UniProtKB-UniRule"/>
</dbReference>
<dbReference type="SMART" id="SM00493">
    <property type="entry name" value="TOPRIM"/>
    <property type="match status" value="1"/>
</dbReference>
<dbReference type="GO" id="GO:0003677">
    <property type="term" value="F:DNA binding"/>
    <property type="evidence" value="ECO:0007669"/>
    <property type="project" value="UniProtKB-KW"/>
</dbReference>
<keyword evidence="11 12" id="KW-0804">Transcription</keyword>
<comment type="subunit">
    <text evidence="12">Monomer. Interacts with DnaB.</text>
</comment>
<evidence type="ECO:0000313" key="17">
    <source>
        <dbReference type="Proteomes" id="UP001144372"/>
    </source>
</evidence>
<keyword evidence="17" id="KW-1185">Reference proteome</keyword>
<dbReference type="GO" id="GO:1990077">
    <property type="term" value="C:primosome complex"/>
    <property type="evidence" value="ECO:0007669"/>
    <property type="project" value="UniProtKB-KW"/>
</dbReference>
<dbReference type="EMBL" id="BSDR01000001">
    <property type="protein sequence ID" value="GLI33863.1"/>
    <property type="molecule type" value="Genomic_DNA"/>
</dbReference>
<dbReference type="InterPro" id="IPR019475">
    <property type="entry name" value="DNA_primase_DnaB-bd"/>
</dbReference>
<dbReference type="InterPro" id="IPR037068">
    <property type="entry name" value="DNA_primase_core_N_sf"/>
</dbReference>
<keyword evidence="3 12" id="KW-0808">Transferase</keyword>
<keyword evidence="8 12" id="KW-0862">Zinc</keyword>
<dbReference type="InterPro" id="IPR036977">
    <property type="entry name" value="DNA_primase_Znf_CHC2"/>
</dbReference>
<keyword evidence="6 12" id="KW-0479">Metal-binding</keyword>
<dbReference type="InterPro" id="IPR006171">
    <property type="entry name" value="TOPRIM_dom"/>
</dbReference>
<evidence type="ECO:0000256" key="2">
    <source>
        <dbReference type="ARBA" id="ARBA00022515"/>
    </source>
</evidence>
<dbReference type="HAMAP" id="MF_00974">
    <property type="entry name" value="DNA_primase_DnaG"/>
    <property type="match status" value="1"/>
</dbReference>
<dbReference type="InterPro" id="IPR006295">
    <property type="entry name" value="DNA_primase_DnaG"/>
</dbReference>
<evidence type="ECO:0000256" key="10">
    <source>
        <dbReference type="ARBA" id="ARBA00023125"/>
    </source>
</evidence>
<accession>A0A9W6D3F8</accession>
<evidence type="ECO:0000256" key="5">
    <source>
        <dbReference type="ARBA" id="ARBA00022705"/>
    </source>
</evidence>
<dbReference type="Pfam" id="PF10410">
    <property type="entry name" value="DnaB_bind"/>
    <property type="match status" value="1"/>
</dbReference>
<dbReference type="Pfam" id="PF13155">
    <property type="entry name" value="Toprim_2"/>
    <property type="match status" value="1"/>
</dbReference>
<keyword evidence="2 12" id="KW-0639">Primosome</keyword>
<evidence type="ECO:0000256" key="6">
    <source>
        <dbReference type="ARBA" id="ARBA00022723"/>
    </source>
</evidence>
<evidence type="ECO:0000256" key="7">
    <source>
        <dbReference type="ARBA" id="ARBA00022771"/>
    </source>
</evidence>
<dbReference type="RefSeq" id="WP_309298877.1">
    <property type="nucleotide sequence ID" value="NZ_BSDR01000001.1"/>
</dbReference>
<dbReference type="PIRSF" id="PIRSF002811">
    <property type="entry name" value="DnaG"/>
    <property type="match status" value="1"/>
</dbReference>
<evidence type="ECO:0000256" key="12">
    <source>
        <dbReference type="HAMAP-Rule" id="MF_00974"/>
    </source>
</evidence>
<dbReference type="Pfam" id="PF01807">
    <property type="entry name" value="Zn_ribbon_DnaG"/>
    <property type="match status" value="1"/>
</dbReference>
<dbReference type="InterPro" id="IPR013264">
    <property type="entry name" value="DNAG_N"/>
</dbReference>
<dbReference type="AlphaFoldDB" id="A0A9W6D3F8"/>
<keyword evidence="4 12" id="KW-0548">Nucleotidyltransferase</keyword>
<dbReference type="EC" id="2.7.7.101" evidence="12"/>
<dbReference type="Pfam" id="PF08275">
    <property type="entry name" value="DNAG_N"/>
    <property type="match status" value="1"/>
</dbReference>
<reference evidence="16" key="1">
    <citation type="submission" date="2022-12" db="EMBL/GenBank/DDBJ databases">
        <title>Reference genome sequencing for broad-spectrum identification of bacterial and archaeal isolates by mass spectrometry.</title>
        <authorList>
            <person name="Sekiguchi Y."/>
            <person name="Tourlousse D.M."/>
        </authorList>
    </citation>
    <scope>NUCLEOTIDE SEQUENCE</scope>
    <source>
        <strain evidence="16">ASRB1</strain>
    </source>
</reference>
<sequence>MNVSDVASLVKQTVDIVDVVGQVVPLRRVGNRHVGLCPFHREKTASFHVDAENQLYYCFGCGSGGDVLSFVMRYQNIPFGDALKYLADRYNITLPEKDGSYGASGAAMEAARKEREKLYKILRMAADFFYRQLHHSSAGKVARDYLRKRALPDEVVEAERLGYAGPEWDGLLSHLKSLEMDPEAGVAAGLLGRSSKDPSRLYDRFRNRLIFPIVDDQERVVGFGGRTLSTDVEGEPKYLNSPETAVYHKGRMLYQISKARQACRQVRQVVLVEGYMDLLAFHAQGFYRVVATLGTALTPQQVRILGRLADEVILAYDGDEAGERAMMRALPLFLQEEVSVSCIRFPNGMDPDDFLKKEGLGGFEALVRGRKDLGSYTIHKTLDIWDGSTAGKTRIVSELQPLFAAVRQPIIRSEYLRLVADRLSLSEEVIQRQWMHSARNMVKHPRTPHKKAPMPNLPQTQSVEENILRVMIHHPHLIQEVAASDSVAYFQEGKLKAIAETLIQSPYPPRGDFNAVGIYDALADSESKELFTRLLLEGGDMKEPRVHLQDWLGAISERRTKQESQDLNEALRQAVQEGDVSRMNDILMRIQNLKSPRKG</sequence>
<dbReference type="InterPro" id="IPR050219">
    <property type="entry name" value="DnaG_primase"/>
</dbReference>
<evidence type="ECO:0000256" key="13">
    <source>
        <dbReference type="PIRNR" id="PIRNR002811"/>
    </source>
</evidence>
<name>A0A9W6D3F8_9BACT</name>
<dbReference type="Gene3D" id="3.90.980.10">
    <property type="entry name" value="DNA primase, catalytic core, N-terminal domain"/>
    <property type="match status" value="1"/>
</dbReference>
<evidence type="ECO:0000256" key="8">
    <source>
        <dbReference type="ARBA" id="ARBA00022833"/>
    </source>
</evidence>
<dbReference type="PANTHER" id="PTHR30313:SF2">
    <property type="entry name" value="DNA PRIMASE"/>
    <property type="match status" value="1"/>
</dbReference>
<dbReference type="GO" id="GO:0003899">
    <property type="term" value="F:DNA-directed RNA polymerase activity"/>
    <property type="evidence" value="ECO:0007669"/>
    <property type="project" value="UniProtKB-UniRule"/>
</dbReference>
<dbReference type="Gene3D" id="3.40.1360.10">
    <property type="match status" value="1"/>
</dbReference>
<keyword evidence="7 12" id="KW-0863">Zinc-finger</keyword>
<dbReference type="Gene3D" id="3.90.580.10">
    <property type="entry name" value="Zinc finger, CHC2-type domain"/>
    <property type="match status" value="1"/>
</dbReference>
<evidence type="ECO:0000259" key="15">
    <source>
        <dbReference type="PROSITE" id="PS50880"/>
    </source>
</evidence>
<evidence type="ECO:0000256" key="14">
    <source>
        <dbReference type="PIRSR" id="PIRSR002811-1"/>
    </source>
</evidence>
<evidence type="ECO:0000256" key="1">
    <source>
        <dbReference type="ARBA" id="ARBA00022478"/>
    </source>
</evidence>
<evidence type="ECO:0000313" key="16">
    <source>
        <dbReference type="EMBL" id="GLI33863.1"/>
    </source>
</evidence>
<dbReference type="InterPro" id="IPR030846">
    <property type="entry name" value="DnaG_bac"/>
</dbReference>
<comment type="caution">
    <text evidence="16">The sequence shown here is derived from an EMBL/GenBank/DDBJ whole genome shotgun (WGS) entry which is preliminary data.</text>
</comment>
<comment type="catalytic activity">
    <reaction evidence="12">
        <text>ssDNA + n NTP = ssDNA/pppN(pN)n-1 hybrid + (n-1) diphosphate.</text>
        <dbReference type="EC" id="2.7.7.101"/>
    </reaction>
</comment>
<dbReference type="Gene3D" id="1.10.860.10">
    <property type="entry name" value="DNAb Helicase, Chain A"/>
    <property type="match status" value="1"/>
</dbReference>
<dbReference type="GO" id="GO:0005737">
    <property type="term" value="C:cytoplasm"/>
    <property type="evidence" value="ECO:0007669"/>
    <property type="project" value="TreeGrafter"/>
</dbReference>
<feature type="domain" description="Toprim" evidence="15">
    <location>
        <begin position="267"/>
        <end position="350"/>
    </location>
</feature>
<dbReference type="PANTHER" id="PTHR30313">
    <property type="entry name" value="DNA PRIMASE"/>
    <property type="match status" value="1"/>
</dbReference>
<dbReference type="CDD" id="cd03364">
    <property type="entry name" value="TOPRIM_DnaG_primases"/>
    <property type="match status" value="1"/>
</dbReference>
<evidence type="ECO:0000256" key="9">
    <source>
        <dbReference type="ARBA" id="ARBA00022842"/>
    </source>
</evidence>
<dbReference type="GO" id="GO:0000428">
    <property type="term" value="C:DNA-directed RNA polymerase complex"/>
    <property type="evidence" value="ECO:0007669"/>
    <property type="project" value="UniProtKB-KW"/>
</dbReference>
<dbReference type="SUPFAM" id="SSF57783">
    <property type="entry name" value="Zinc beta-ribbon"/>
    <property type="match status" value="1"/>
</dbReference>
<keyword evidence="10 12" id="KW-0238">DNA-binding</keyword>